<organism evidence="3 4">
    <name type="scientific">Candidatus Acutalibacter ornithocaccae</name>
    <dbReference type="NCBI Taxonomy" id="2838416"/>
    <lineage>
        <taxon>Bacteria</taxon>
        <taxon>Bacillati</taxon>
        <taxon>Bacillota</taxon>
        <taxon>Clostridia</taxon>
        <taxon>Eubacteriales</taxon>
        <taxon>Acutalibacteraceae</taxon>
        <taxon>Acutalibacter</taxon>
    </lineage>
</organism>
<evidence type="ECO:0008006" key="5">
    <source>
        <dbReference type="Google" id="ProtNLM"/>
    </source>
</evidence>
<gene>
    <name evidence="3" type="ORF">H9942_01030</name>
</gene>
<sequence length="645" mass="70323">MRKNDLQRDKAFRQRLAQKLEVEQPPESYFQAVQNAFASLPDELPVKARPIHQRVLRTCAALAACCAVVVAGAFGLNQVSPQLMESMPGIGQIFQDFNEGREPPVPTPSPTPPSETESQLEQQDVPPFEPISVPSNTGVGELTIQNAWSDGLYLHLELELAAEGMPFDPVYASSISRSISPCDDPYVEGTDTSHLWVNNLEAEKIATIENGLGFFWTGESTDGGATPIYAGEWVYRLPQNAAQGPDLSVSLEVPLLYTRYGDTDTYALLDMSFQADFSVTMDTRRTLIWKNAVEDNGVTLEQARVSPTCVTATVQVSNFGSLNSTLLAPLEQLVSGSDRMPLGIYGQLTTPDGTVLAECDSRYLESETLLSSSSPGTVLEDGSTSGTMVFDGIPTGESQVILTLYEYPTGIADSYGAATPMKNRVTAEFTFDLNQGAVYPSQNYLAQGREKLDVLTSAQLDRIPAGENGYICQIPDNSGGTVEITLFTQDLDYRGVTLYWYDGDQIMSMYPSVPSSSYNKFDESYPYYQGDYYTYGEVGLDPAYTNGKTYKALYFRLENTGSMNLTYSATRFALIDNNTGEVLVEDVMRSALGNFDQIFGTSLEEQHYGAAEGEGTASEVLSTPSPSPQPEESVADASSDIGSYS</sequence>
<evidence type="ECO:0000313" key="3">
    <source>
        <dbReference type="EMBL" id="HJB36636.1"/>
    </source>
</evidence>
<evidence type="ECO:0000256" key="1">
    <source>
        <dbReference type="SAM" id="MobiDB-lite"/>
    </source>
</evidence>
<dbReference type="AlphaFoldDB" id="A0A9D2RYD0"/>
<dbReference type="EMBL" id="DWXZ01000014">
    <property type="protein sequence ID" value="HJB36636.1"/>
    <property type="molecule type" value="Genomic_DNA"/>
</dbReference>
<proteinExistence type="predicted"/>
<feature type="region of interest" description="Disordered" evidence="1">
    <location>
        <begin position="94"/>
        <end position="134"/>
    </location>
</feature>
<feature type="compositionally biased region" description="Pro residues" evidence="1">
    <location>
        <begin position="103"/>
        <end position="113"/>
    </location>
</feature>
<feature type="transmembrane region" description="Helical" evidence="2">
    <location>
        <begin position="55"/>
        <end position="76"/>
    </location>
</feature>
<evidence type="ECO:0000256" key="2">
    <source>
        <dbReference type="SAM" id="Phobius"/>
    </source>
</evidence>
<keyword evidence="2" id="KW-0472">Membrane</keyword>
<evidence type="ECO:0000313" key="4">
    <source>
        <dbReference type="Proteomes" id="UP000824214"/>
    </source>
</evidence>
<protein>
    <recommendedName>
        <fullName evidence="5">DUF4179 domain-containing protein</fullName>
    </recommendedName>
</protein>
<comment type="caution">
    <text evidence="3">The sequence shown here is derived from an EMBL/GenBank/DDBJ whole genome shotgun (WGS) entry which is preliminary data.</text>
</comment>
<keyword evidence="2" id="KW-1133">Transmembrane helix</keyword>
<reference evidence="3" key="2">
    <citation type="submission" date="2021-04" db="EMBL/GenBank/DDBJ databases">
        <authorList>
            <person name="Gilroy R."/>
        </authorList>
    </citation>
    <scope>NUCLEOTIDE SEQUENCE</scope>
    <source>
        <strain evidence="3">ChiBcolR8-3208</strain>
    </source>
</reference>
<accession>A0A9D2RYD0</accession>
<reference evidence="3" key="1">
    <citation type="journal article" date="2021" name="PeerJ">
        <title>Extensive microbial diversity within the chicken gut microbiome revealed by metagenomics and culture.</title>
        <authorList>
            <person name="Gilroy R."/>
            <person name="Ravi A."/>
            <person name="Getino M."/>
            <person name="Pursley I."/>
            <person name="Horton D.L."/>
            <person name="Alikhan N.F."/>
            <person name="Baker D."/>
            <person name="Gharbi K."/>
            <person name="Hall N."/>
            <person name="Watson M."/>
            <person name="Adriaenssens E.M."/>
            <person name="Foster-Nyarko E."/>
            <person name="Jarju S."/>
            <person name="Secka A."/>
            <person name="Antonio M."/>
            <person name="Oren A."/>
            <person name="Chaudhuri R.R."/>
            <person name="La Ragione R."/>
            <person name="Hildebrand F."/>
            <person name="Pallen M.J."/>
        </authorList>
    </citation>
    <scope>NUCLEOTIDE SEQUENCE</scope>
    <source>
        <strain evidence="3">ChiBcolR8-3208</strain>
    </source>
</reference>
<name>A0A9D2RYD0_9FIRM</name>
<feature type="region of interest" description="Disordered" evidence="1">
    <location>
        <begin position="607"/>
        <end position="645"/>
    </location>
</feature>
<dbReference type="Proteomes" id="UP000824214">
    <property type="component" value="Unassembled WGS sequence"/>
</dbReference>
<keyword evidence="2" id="KW-0812">Transmembrane</keyword>